<organism evidence="1 2">
    <name type="scientific">Crassaminicella indica</name>
    <dbReference type="NCBI Taxonomy" id="2855394"/>
    <lineage>
        <taxon>Bacteria</taxon>
        <taxon>Bacillati</taxon>
        <taxon>Bacillota</taxon>
        <taxon>Clostridia</taxon>
        <taxon>Eubacteriales</taxon>
        <taxon>Clostridiaceae</taxon>
        <taxon>Crassaminicella</taxon>
    </lineage>
</organism>
<dbReference type="Proteomes" id="UP000886818">
    <property type="component" value="Chromosome"/>
</dbReference>
<accession>A0ABX8RCH6</accession>
<dbReference type="RefSeq" id="WP_218282864.1">
    <property type="nucleotide sequence ID" value="NZ_CP078093.1"/>
</dbReference>
<gene>
    <name evidence="1" type="ORF">KVH43_12585</name>
</gene>
<keyword evidence="2" id="KW-1185">Reference proteome</keyword>
<reference evidence="1" key="1">
    <citation type="submission" date="2021-07" db="EMBL/GenBank/DDBJ databases">
        <title>Complete genome sequence of Crassaminicella sp. 143-21, isolated from a deep-sea hydrothermal vent.</title>
        <authorList>
            <person name="Li X."/>
        </authorList>
    </citation>
    <scope>NUCLEOTIDE SEQUENCE</scope>
    <source>
        <strain evidence="1">143-21</strain>
    </source>
</reference>
<evidence type="ECO:0000313" key="1">
    <source>
        <dbReference type="EMBL" id="QXM06167.1"/>
    </source>
</evidence>
<evidence type="ECO:0000313" key="2">
    <source>
        <dbReference type="Proteomes" id="UP000886818"/>
    </source>
</evidence>
<sequence length="92" mass="10862">MNIVEHRYIKENAREAIQKAEEYNNPKCPFVRSEDINTVSSNLENKKKEVQRGSRHVKGKESLAEYIELEKKIDKELELSKEQDNKMTNKKL</sequence>
<protein>
    <submittedName>
        <fullName evidence="1">Uncharacterized protein</fullName>
    </submittedName>
</protein>
<proteinExistence type="predicted"/>
<dbReference type="EMBL" id="CP078093">
    <property type="protein sequence ID" value="QXM06167.1"/>
    <property type="molecule type" value="Genomic_DNA"/>
</dbReference>
<name>A0ABX8RCH6_9CLOT</name>